<comment type="caution">
    <text evidence="2">The sequence shown here is derived from an EMBL/GenBank/DDBJ whole genome shotgun (WGS) entry which is preliminary data.</text>
</comment>
<evidence type="ECO:0000313" key="3">
    <source>
        <dbReference type="Proteomes" id="UP001232973"/>
    </source>
</evidence>
<feature type="transmembrane region" description="Helical" evidence="1">
    <location>
        <begin position="141"/>
        <end position="162"/>
    </location>
</feature>
<feature type="transmembrane region" description="Helical" evidence="1">
    <location>
        <begin position="99"/>
        <end position="121"/>
    </location>
</feature>
<evidence type="ECO:0000313" key="2">
    <source>
        <dbReference type="EMBL" id="MDQ0190822.1"/>
    </source>
</evidence>
<dbReference type="InterPro" id="IPR018723">
    <property type="entry name" value="DUF2254_membrane"/>
</dbReference>
<keyword evidence="1" id="KW-0472">Membrane</keyword>
<dbReference type="EMBL" id="JAUSTP010000025">
    <property type="protein sequence ID" value="MDQ0190822.1"/>
    <property type="molecule type" value="Genomic_DNA"/>
</dbReference>
<dbReference type="Proteomes" id="UP001232973">
    <property type="component" value="Unassembled WGS sequence"/>
</dbReference>
<evidence type="ECO:0000256" key="1">
    <source>
        <dbReference type="SAM" id="Phobius"/>
    </source>
</evidence>
<accession>A0ABT9XKJ5</accession>
<organism evidence="2 3">
    <name type="scientific">Alicyclobacillus cycloheptanicus</name>
    <dbReference type="NCBI Taxonomy" id="1457"/>
    <lineage>
        <taxon>Bacteria</taxon>
        <taxon>Bacillati</taxon>
        <taxon>Bacillota</taxon>
        <taxon>Bacilli</taxon>
        <taxon>Bacillales</taxon>
        <taxon>Alicyclobacillaceae</taxon>
        <taxon>Alicyclobacillus</taxon>
    </lineage>
</organism>
<feature type="transmembrane region" description="Helical" evidence="1">
    <location>
        <begin position="21"/>
        <end position="40"/>
    </location>
</feature>
<sequence>MTHITNRRWLAVVRDRTRLALSSWVFHLFLSGVIIVVVFLRPPSIFSGDTDTARNYLNTIVSSLSTILALCISIILVAIQMTASNYTHRVLDFFVRLPYNASLFVIYLVTIMHSFFLMAKIRDPVNDPLPVSLRPEMSADLVLVVICFLSLILYMYAVVQLLKPERIIRLILRDYTRAVTRRRWRAALDNVEQICDIAKRAASVNDSVTGARCTEAMSFTVSSLPMPAGADDPLLSVHGSVVDQWVEIVGVAVKERETGLLYGALDALHQQGRAYIEAQSWAAAEQVVRAYRHIVFSHLLCEGQTYYVERVAGRLYQLAMYAAQENTRGRMFCLRTWQVIETIGENAFNAQPATAGTLMDGLLMASEVYDTLSLLRHREEMWRALGTYFALWKSFVRVCFVRDAARWAAWWQEHVAVNPIAPPASSLAVLMAMHAGREDVAKTLCYRWERDVRGDEIATLYAEFREGVKELFDGWPLPSIERLKMPEAQRQR</sequence>
<keyword evidence="1" id="KW-1133">Transmembrane helix</keyword>
<keyword evidence="3" id="KW-1185">Reference proteome</keyword>
<reference evidence="2 3" key="1">
    <citation type="submission" date="2023-07" db="EMBL/GenBank/DDBJ databases">
        <title>Genomic Encyclopedia of Type Strains, Phase IV (KMG-IV): sequencing the most valuable type-strain genomes for metagenomic binning, comparative biology and taxonomic classification.</title>
        <authorList>
            <person name="Goeker M."/>
        </authorList>
    </citation>
    <scope>NUCLEOTIDE SEQUENCE [LARGE SCALE GENOMIC DNA]</scope>
    <source>
        <strain evidence="2 3">DSM 4006</strain>
    </source>
</reference>
<proteinExistence type="predicted"/>
<dbReference type="Pfam" id="PF10011">
    <property type="entry name" value="DUF2254"/>
    <property type="match status" value="1"/>
</dbReference>
<dbReference type="RefSeq" id="WP_274456213.1">
    <property type="nucleotide sequence ID" value="NZ_CP067097.1"/>
</dbReference>
<feature type="transmembrane region" description="Helical" evidence="1">
    <location>
        <begin position="60"/>
        <end position="79"/>
    </location>
</feature>
<gene>
    <name evidence="2" type="ORF">J2S03_002689</name>
</gene>
<name>A0ABT9XKJ5_9BACL</name>
<keyword evidence="1" id="KW-0812">Transmembrane</keyword>
<protein>
    <submittedName>
        <fullName evidence="2">Membrane protein</fullName>
    </submittedName>
</protein>